<sequence>MLPIQPQAVQELLDKLKNRELYLHLELTNGAYTFEQDRSKLVASNMIRNVKVSYSNGSISGTGPYRVGLKMPEGWIYAEGLTHYEESETERAVLAGNDRDGKLVVSLMLSPEPF</sequence>
<dbReference type="SUPFAM" id="SSF89442">
    <property type="entry name" value="Hypothetical protein YojF"/>
    <property type="match status" value="1"/>
</dbReference>
<evidence type="ECO:0000313" key="2">
    <source>
        <dbReference type="Proteomes" id="UP000316968"/>
    </source>
</evidence>
<evidence type="ECO:0000313" key="1">
    <source>
        <dbReference type="EMBL" id="QDH21543.1"/>
    </source>
</evidence>
<dbReference type="AlphaFoldDB" id="A0A4Y6UV10"/>
<proteinExistence type="predicted"/>
<dbReference type="Pfam" id="PF08830">
    <property type="entry name" value="DUF1806"/>
    <property type="match status" value="1"/>
</dbReference>
<protein>
    <submittedName>
        <fullName evidence="1">DUF1806 family protein</fullName>
    </submittedName>
</protein>
<gene>
    <name evidence="1" type="ORF">FFV09_12240</name>
</gene>
<dbReference type="KEGG" id="saca:FFV09_12240"/>
<accession>A0A4Y6UV10</accession>
<name>A0A4Y6UV10_SACBS</name>
<dbReference type="EMBL" id="CP041217">
    <property type="protein sequence ID" value="QDH21543.1"/>
    <property type="molecule type" value="Genomic_DNA"/>
</dbReference>
<organism evidence="1 2">
    <name type="scientific">Saccharibacillus brassicae</name>
    <dbReference type="NCBI Taxonomy" id="2583377"/>
    <lineage>
        <taxon>Bacteria</taxon>
        <taxon>Bacillati</taxon>
        <taxon>Bacillota</taxon>
        <taxon>Bacilli</taxon>
        <taxon>Bacillales</taxon>
        <taxon>Paenibacillaceae</taxon>
        <taxon>Saccharibacillus</taxon>
    </lineage>
</organism>
<dbReference type="InterPro" id="IPR014934">
    <property type="entry name" value="DUF1806"/>
</dbReference>
<keyword evidence="2" id="KW-1185">Reference proteome</keyword>
<dbReference type="Proteomes" id="UP000316968">
    <property type="component" value="Chromosome"/>
</dbReference>
<dbReference type="Gene3D" id="2.70.180.10">
    <property type="entry name" value="Hypothetical protein YojF"/>
    <property type="match status" value="1"/>
</dbReference>
<dbReference type="OrthoDB" id="2352913at2"/>
<reference evidence="1 2" key="1">
    <citation type="submission" date="2019-06" db="EMBL/GenBank/DDBJ databases">
        <title>Saccharibacillus brassicae sp. nov., an endophytic bacterium isolated from Chinese cabbage seeds (Brassica pekinensis).</title>
        <authorList>
            <person name="Jiang L."/>
            <person name="Lee J."/>
            <person name="Kim S.W."/>
        </authorList>
    </citation>
    <scope>NUCLEOTIDE SEQUENCE [LARGE SCALE GENOMIC DNA]</scope>
    <source>
        <strain evidence="2">KCTC 43072 / ATSA2</strain>
    </source>
</reference>
<dbReference type="InterPro" id="IPR036492">
    <property type="entry name" value="YojF_sf"/>
</dbReference>
<dbReference type="RefSeq" id="WP_141448088.1">
    <property type="nucleotide sequence ID" value="NZ_CP041217.1"/>
</dbReference>